<dbReference type="InterPro" id="IPR001179">
    <property type="entry name" value="PPIase_FKBP_dom"/>
</dbReference>
<feature type="domain" description="PPIase FKBP-type" evidence="8">
    <location>
        <begin position="74"/>
        <end position="174"/>
    </location>
</feature>
<evidence type="ECO:0000256" key="3">
    <source>
        <dbReference type="ARBA" id="ARBA00023110"/>
    </source>
</evidence>
<organism evidence="9 10">
    <name type="scientific">Roseivirga echinicomitans</name>
    <dbReference type="NCBI Taxonomy" id="296218"/>
    <lineage>
        <taxon>Bacteria</taxon>
        <taxon>Pseudomonadati</taxon>
        <taxon>Bacteroidota</taxon>
        <taxon>Cytophagia</taxon>
        <taxon>Cytophagales</taxon>
        <taxon>Roseivirgaceae</taxon>
        <taxon>Roseivirga</taxon>
    </lineage>
</organism>
<evidence type="ECO:0000256" key="1">
    <source>
        <dbReference type="ARBA" id="ARBA00000971"/>
    </source>
</evidence>
<evidence type="ECO:0000256" key="6">
    <source>
        <dbReference type="RuleBase" id="RU003915"/>
    </source>
</evidence>
<evidence type="ECO:0000313" key="9">
    <source>
        <dbReference type="EMBL" id="KYG76693.1"/>
    </source>
</evidence>
<evidence type="ECO:0000256" key="2">
    <source>
        <dbReference type="ARBA" id="ARBA00006577"/>
    </source>
</evidence>
<accession>A0A150XDA3</accession>
<dbReference type="SUPFAM" id="SSF54534">
    <property type="entry name" value="FKBP-like"/>
    <property type="match status" value="1"/>
</dbReference>
<gene>
    <name evidence="9" type="ORF">AWN68_06610</name>
</gene>
<evidence type="ECO:0000256" key="5">
    <source>
        <dbReference type="PROSITE-ProRule" id="PRU00277"/>
    </source>
</evidence>
<dbReference type="Pfam" id="PF00254">
    <property type="entry name" value="FKBP_C"/>
    <property type="match status" value="1"/>
</dbReference>
<dbReference type="EMBL" id="LRDB01000023">
    <property type="protein sequence ID" value="KYG76693.1"/>
    <property type="molecule type" value="Genomic_DNA"/>
</dbReference>
<evidence type="ECO:0000313" key="10">
    <source>
        <dbReference type="Proteomes" id="UP000075615"/>
    </source>
</evidence>
<dbReference type="Gene3D" id="3.10.50.40">
    <property type="match status" value="1"/>
</dbReference>
<comment type="catalytic activity">
    <reaction evidence="1 5 6">
        <text>[protein]-peptidylproline (omega=180) = [protein]-peptidylproline (omega=0)</text>
        <dbReference type="Rhea" id="RHEA:16237"/>
        <dbReference type="Rhea" id="RHEA-COMP:10747"/>
        <dbReference type="Rhea" id="RHEA-COMP:10748"/>
        <dbReference type="ChEBI" id="CHEBI:83833"/>
        <dbReference type="ChEBI" id="CHEBI:83834"/>
        <dbReference type="EC" id="5.2.1.8"/>
    </reaction>
</comment>
<feature type="signal peptide" evidence="7">
    <location>
        <begin position="1"/>
        <end position="21"/>
    </location>
</feature>
<dbReference type="PROSITE" id="PS51257">
    <property type="entry name" value="PROKAR_LIPOPROTEIN"/>
    <property type="match status" value="1"/>
</dbReference>
<proteinExistence type="inferred from homology"/>
<dbReference type="AlphaFoldDB" id="A0A150XDA3"/>
<comment type="caution">
    <text evidence="9">The sequence shown here is derived from an EMBL/GenBank/DDBJ whole genome shotgun (WGS) entry which is preliminary data.</text>
</comment>
<dbReference type="STRING" id="296218.AWN68_06610"/>
<keyword evidence="3 5" id="KW-0697">Rotamase</keyword>
<name>A0A150XDA3_9BACT</name>
<keyword evidence="7" id="KW-0732">Signal</keyword>
<keyword evidence="4 5" id="KW-0413">Isomerase</keyword>
<feature type="chain" id="PRO_5007574520" description="Peptidyl-prolyl cis-trans isomerase" evidence="7">
    <location>
        <begin position="22"/>
        <end position="175"/>
    </location>
</feature>
<evidence type="ECO:0000259" key="8">
    <source>
        <dbReference type="PROSITE" id="PS50059"/>
    </source>
</evidence>
<evidence type="ECO:0000256" key="4">
    <source>
        <dbReference type="ARBA" id="ARBA00023235"/>
    </source>
</evidence>
<comment type="similarity">
    <text evidence="2 6">Belongs to the FKBP-type PPIase family.</text>
</comment>
<dbReference type="PANTHER" id="PTHR43811:SF19">
    <property type="entry name" value="39 KDA FK506-BINDING NUCLEAR PROTEIN"/>
    <property type="match status" value="1"/>
</dbReference>
<sequence>MKRIKILLGLLMIGVTLQSCSNDFEPYDPNAQLAIDIETIDSYVATNNLTVKTHETDIRYIIDEEGNGKTVALGDTVYVNYELTLLDGSFIDTNVEQTAVDNGIFSASRTYERFGFISGRGMVILGFDISTQILTEEGSGTFLIPSVYGYQDLQKDRIPANSNLKFKITLLEVKK</sequence>
<evidence type="ECO:0000256" key="7">
    <source>
        <dbReference type="SAM" id="SignalP"/>
    </source>
</evidence>
<dbReference type="RefSeq" id="WP_068416181.1">
    <property type="nucleotide sequence ID" value="NZ_LRDB01000023.1"/>
</dbReference>
<dbReference type="PANTHER" id="PTHR43811">
    <property type="entry name" value="FKBP-TYPE PEPTIDYL-PROLYL CIS-TRANS ISOMERASE FKPA"/>
    <property type="match status" value="1"/>
</dbReference>
<protein>
    <recommendedName>
        <fullName evidence="6">Peptidyl-prolyl cis-trans isomerase</fullName>
        <ecNumber evidence="6">5.2.1.8</ecNumber>
    </recommendedName>
</protein>
<dbReference type="GO" id="GO:0003755">
    <property type="term" value="F:peptidyl-prolyl cis-trans isomerase activity"/>
    <property type="evidence" value="ECO:0007669"/>
    <property type="project" value="UniProtKB-UniRule"/>
</dbReference>
<dbReference type="EC" id="5.2.1.8" evidence="6"/>
<reference evidence="9 10" key="1">
    <citation type="submission" date="2016-01" db="EMBL/GenBank/DDBJ databases">
        <title>Genome sequencing of Roseivirga echinicomitans KMM 6058.</title>
        <authorList>
            <person name="Selvaratnam C."/>
            <person name="Thevarajoo S."/>
            <person name="Goh K.M."/>
            <person name="Ee R."/>
            <person name="Chan K.-G."/>
            <person name="Chong C.S."/>
        </authorList>
    </citation>
    <scope>NUCLEOTIDE SEQUENCE [LARGE SCALE GENOMIC DNA]</scope>
    <source>
        <strain evidence="9 10">KMM 6058</strain>
    </source>
</reference>
<dbReference type="Proteomes" id="UP000075615">
    <property type="component" value="Unassembled WGS sequence"/>
</dbReference>
<dbReference type="OrthoDB" id="9814548at2"/>
<dbReference type="InterPro" id="IPR046357">
    <property type="entry name" value="PPIase_dom_sf"/>
</dbReference>
<keyword evidence="10" id="KW-1185">Reference proteome</keyword>
<dbReference type="PROSITE" id="PS50059">
    <property type="entry name" value="FKBP_PPIASE"/>
    <property type="match status" value="1"/>
</dbReference>